<dbReference type="Gene3D" id="3.40.50.2300">
    <property type="match status" value="2"/>
</dbReference>
<evidence type="ECO:0000259" key="4">
    <source>
        <dbReference type="Pfam" id="PF13407"/>
    </source>
</evidence>
<comment type="subcellular location">
    <subcellularLocation>
        <location evidence="1">Cell envelope</location>
    </subcellularLocation>
</comment>
<dbReference type="Proteomes" id="UP000045285">
    <property type="component" value="Unassembled WGS sequence"/>
</dbReference>
<feature type="domain" description="Periplasmic binding protein" evidence="4">
    <location>
        <begin position="94"/>
        <end position="345"/>
    </location>
</feature>
<accession>A0A090DID3</accession>
<sequence length="384" mass="41315">MPTQKWQLDTKATEAEIEKTSAQQGAEKWETDMRGLKKSLALALSATVLSAGMAQAADWWPFKIASAKDGDLKNVGEIEYKPLDKAEKPWKLCVLFPHLQDSYWVSVDYGIVEEAKRLGVKVTVLQAGGYTALPKQISQYDDCVASGADAILISAISEAGVAAKINEGMGKGIVNIAVANPILETPITARITPDFYQKGFQTGEYVKKYLGDKQGTAVAFPGPQGSGWAETYMNGFRDSTKSGNIKLVGEMFGEASVPAQLKLVEDALQTHPDVNVIWGGAPTAEAAIGAVADAGLSNVTIMSSYENQTMLKAVKDGSVLGFATEYPVIMGRIGVDLAVRALEKKDHEKVLLVAPGIVTKDNVDKIDTTQIFAPDNWRPVFSVE</sequence>
<dbReference type="GO" id="GO:0030313">
    <property type="term" value="C:cell envelope"/>
    <property type="evidence" value="ECO:0007669"/>
    <property type="project" value="UniProtKB-SubCell"/>
</dbReference>
<evidence type="ECO:0000256" key="3">
    <source>
        <dbReference type="ARBA" id="ARBA00022729"/>
    </source>
</evidence>
<dbReference type="GO" id="GO:0030246">
    <property type="term" value="F:carbohydrate binding"/>
    <property type="evidence" value="ECO:0007669"/>
    <property type="project" value="UniProtKB-ARBA"/>
</dbReference>
<evidence type="ECO:0000313" key="5">
    <source>
        <dbReference type="EMBL" id="CDX13135.1"/>
    </source>
</evidence>
<organism evidence="5 6">
    <name type="scientific">Mesorhizobium plurifarium</name>
    <dbReference type="NCBI Taxonomy" id="69974"/>
    <lineage>
        <taxon>Bacteria</taxon>
        <taxon>Pseudomonadati</taxon>
        <taxon>Pseudomonadota</taxon>
        <taxon>Alphaproteobacteria</taxon>
        <taxon>Hyphomicrobiales</taxon>
        <taxon>Phyllobacteriaceae</taxon>
        <taxon>Mesorhizobium</taxon>
    </lineage>
</organism>
<evidence type="ECO:0000313" key="6">
    <source>
        <dbReference type="Proteomes" id="UP000045285"/>
    </source>
</evidence>
<dbReference type="PANTHER" id="PTHR46847">
    <property type="entry name" value="D-ALLOSE-BINDING PERIPLASMIC PROTEIN-RELATED"/>
    <property type="match status" value="1"/>
</dbReference>
<reference evidence="6" key="1">
    <citation type="submission" date="2014-08" db="EMBL/GenBank/DDBJ databases">
        <authorList>
            <person name="Moulin L."/>
        </authorList>
    </citation>
    <scope>NUCLEOTIDE SEQUENCE [LARGE SCALE GENOMIC DNA]</scope>
</reference>
<dbReference type="AlphaFoldDB" id="A0A090DID3"/>
<comment type="similarity">
    <text evidence="2">Belongs to the bacterial solute-binding protein 2 family.</text>
</comment>
<dbReference type="InterPro" id="IPR025997">
    <property type="entry name" value="SBP_2_dom"/>
</dbReference>
<evidence type="ECO:0000256" key="2">
    <source>
        <dbReference type="ARBA" id="ARBA00007639"/>
    </source>
</evidence>
<protein>
    <submittedName>
        <fullName evidence="5">TMAO reductase system periplasmic protein TorT</fullName>
    </submittedName>
</protein>
<keyword evidence="3" id="KW-0732">Signal</keyword>
<dbReference type="CDD" id="cd06306">
    <property type="entry name" value="PBP1_TorT-like"/>
    <property type="match status" value="1"/>
</dbReference>
<dbReference type="STRING" id="69974.MPLDJ20_150237"/>
<evidence type="ECO:0000256" key="1">
    <source>
        <dbReference type="ARBA" id="ARBA00004196"/>
    </source>
</evidence>
<dbReference type="NCBIfam" id="NF008185">
    <property type="entry name" value="PRK10936.1"/>
    <property type="match status" value="1"/>
</dbReference>
<keyword evidence="6" id="KW-1185">Reference proteome</keyword>
<dbReference type="EMBL" id="CCMZ01000006">
    <property type="protein sequence ID" value="CDX13135.1"/>
    <property type="molecule type" value="Genomic_DNA"/>
</dbReference>
<dbReference type="SUPFAM" id="SSF53822">
    <property type="entry name" value="Periplasmic binding protein-like I"/>
    <property type="match status" value="1"/>
</dbReference>
<dbReference type="InterPro" id="IPR028082">
    <property type="entry name" value="Peripla_BP_I"/>
</dbReference>
<dbReference type="PANTHER" id="PTHR46847:SF1">
    <property type="entry name" value="D-ALLOSE-BINDING PERIPLASMIC PROTEIN-RELATED"/>
    <property type="match status" value="1"/>
</dbReference>
<dbReference type="Pfam" id="PF13407">
    <property type="entry name" value="Peripla_BP_4"/>
    <property type="match status" value="1"/>
</dbReference>
<name>A0A090DID3_MESPL</name>
<gene>
    <name evidence="5" type="ORF">MPL3356_140061</name>
</gene>
<proteinExistence type="inferred from homology"/>